<dbReference type="Proteomes" id="UP000005777">
    <property type="component" value="Unassembled WGS sequence"/>
</dbReference>
<dbReference type="CDD" id="cd01335">
    <property type="entry name" value="Radical_SAM"/>
    <property type="match status" value="1"/>
</dbReference>
<keyword evidence="9" id="KW-0963">Cytoplasm</keyword>
<evidence type="ECO:0000256" key="9">
    <source>
        <dbReference type="RuleBase" id="RU364116"/>
    </source>
</evidence>
<evidence type="ECO:0000256" key="2">
    <source>
        <dbReference type="ARBA" id="ARBA00017228"/>
    </source>
</evidence>
<evidence type="ECO:0000256" key="5">
    <source>
        <dbReference type="ARBA" id="ARBA00022723"/>
    </source>
</evidence>
<dbReference type="InterPro" id="IPR013785">
    <property type="entry name" value="Aldolase_TIM"/>
</dbReference>
<dbReference type="eggNOG" id="COG0635">
    <property type="taxonomic scope" value="Bacteria"/>
</dbReference>
<dbReference type="InterPro" id="IPR004559">
    <property type="entry name" value="HemW-like"/>
</dbReference>
<dbReference type="SFLD" id="SFLDS00029">
    <property type="entry name" value="Radical_SAM"/>
    <property type="match status" value="2"/>
</dbReference>
<dbReference type="Gene3D" id="3.20.20.70">
    <property type="entry name" value="Aldolase class I"/>
    <property type="match status" value="1"/>
</dbReference>
<dbReference type="SMART" id="SM00729">
    <property type="entry name" value="Elp3"/>
    <property type="match status" value="1"/>
</dbReference>
<evidence type="ECO:0000256" key="7">
    <source>
        <dbReference type="ARBA" id="ARBA00023014"/>
    </source>
</evidence>
<keyword evidence="3 9" id="KW-0349">Heme</keyword>
<dbReference type="InterPro" id="IPR058240">
    <property type="entry name" value="rSAM_sf"/>
</dbReference>
<comment type="subcellular location">
    <subcellularLocation>
        <location evidence="9">Cytoplasm</location>
    </subcellularLocation>
</comment>
<keyword evidence="4 9" id="KW-0949">S-adenosyl-L-methionine</keyword>
<dbReference type="RefSeq" id="WP_006293089.1">
    <property type="nucleotide sequence ID" value="NZ_GG770225.1"/>
</dbReference>
<accession>W5IJB3</accession>
<keyword evidence="6 9" id="KW-0408">Iron</keyword>
<dbReference type="PROSITE" id="PS51918">
    <property type="entry name" value="RADICAL_SAM"/>
    <property type="match status" value="1"/>
</dbReference>
<dbReference type="InterPro" id="IPR034505">
    <property type="entry name" value="Coproporphyrinogen-III_oxidase"/>
</dbReference>
<sequence length="419" mass="46141">MTLNQVFQISPASPVEEISQAGRVAPFSLYIHVPFCMRRCGYCDFNTYTASDLGGGASRDNYANLAVQEMVLVKQWQEEQGIKEPALSTVFFGGGTPTILPAHDLISILSAARDIWGICEGAEITTEANPDTVDSNYIHQLADGGFTRISFGMQSAVPSVLATLDRTHTPAHVESGVRAAQKAGLRTSLDLIYGTPGESLDQWEVSLRAALDLGVTHISAYALTVEPHTAMGRRISRGQLPAPDDDDQAEKYRLAERMLTDAGLSWYEVSNWALPGDESRHNLGYWHNIDWAGIGPGAHSHYNFQPLRAWDIAHPRAWAQTMTDDKRVPWQGQENISPSENLEEAILLGVRIRDGLSLDLTDSLAVRQGLEPLDESVIHDLESEGLVTVTTEPRILTPTLNGRLLNDLVIERLFNAYKV</sequence>
<dbReference type="NCBIfam" id="TIGR00539">
    <property type="entry name" value="hemN_rel"/>
    <property type="match status" value="1"/>
</dbReference>
<evidence type="ECO:0000256" key="4">
    <source>
        <dbReference type="ARBA" id="ARBA00022691"/>
    </source>
</evidence>
<gene>
    <name evidence="11" type="ORF">HMPREF9020_00725</name>
</gene>
<dbReference type="SFLD" id="SFLDF00288">
    <property type="entry name" value="HemN-like__clustered_with_nucl"/>
    <property type="match status" value="1"/>
</dbReference>
<dbReference type="GO" id="GO:0051539">
    <property type="term" value="F:4 iron, 4 sulfur cluster binding"/>
    <property type="evidence" value="ECO:0007669"/>
    <property type="project" value="UniProtKB-UniRule"/>
</dbReference>
<dbReference type="SUPFAM" id="SSF102114">
    <property type="entry name" value="Radical SAM enzymes"/>
    <property type="match status" value="1"/>
</dbReference>
<evidence type="ECO:0000313" key="11">
    <source>
        <dbReference type="EMBL" id="EFG27090.1"/>
    </source>
</evidence>
<dbReference type="InterPro" id="IPR006638">
    <property type="entry name" value="Elp3/MiaA/NifB-like_rSAM"/>
</dbReference>
<keyword evidence="9" id="KW-0004">4Fe-4S</keyword>
<evidence type="ECO:0000256" key="1">
    <source>
        <dbReference type="ARBA" id="ARBA00006100"/>
    </source>
</evidence>
<dbReference type="Pfam" id="PF04055">
    <property type="entry name" value="Radical_SAM"/>
    <property type="match status" value="1"/>
</dbReference>
<evidence type="ECO:0000256" key="8">
    <source>
        <dbReference type="ARBA" id="ARBA00023186"/>
    </source>
</evidence>
<evidence type="ECO:0000259" key="10">
    <source>
        <dbReference type="PROSITE" id="PS51918"/>
    </source>
</evidence>
<organism evidence="11 12">
    <name type="scientific">Scardovia inopinata F0304</name>
    <dbReference type="NCBI Taxonomy" id="641146"/>
    <lineage>
        <taxon>Bacteria</taxon>
        <taxon>Bacillati</taxon>
        <taxon>Actinomycetota</taxon>
        <taxon>Actinomycetes</taxon>
        <taxon>Bifidobacteriales</taxon>
        <taxon>Bifidobacteriaceae</taxon>
        <taxon>Scardovia</taxon>
    </lineage>
</organism>
<name>W5IJB3_SCAIO</name>
<dbReference type="SFLD" id="SFLDG01082">
    <property type="entry name" value="B12-binding_domain_containing"/>
    <property type="match status" value="1"/>
</dbReference>
<dbReference type="SFLD" id="SFLDG01065">
    <property type="entry name" value="anaerobic_coproporphyrinogen-I"/>
    <property type="match status" value="2"/>
</dbReference>
<dbReference type="GO" id="GO:0005737">
    <property type="term" value="C:cytoplasm"/>
    <property type="evidence" value="ECO:0007669"/>
    <property type="project" value="UniProtKB-SubCell"/>
</dbReference>
<keyword evidence="12" id="KW-1185">Reference proteome</keyword>
<dbReference type="GO" id="GO:0004109">
    <property type="term" value="F:coproporphyrinogen oxidase activity"/>
    <property type="evidence" value="ECO:0007669"/>
    <property type="project" value="InterPro"/>
</dbReference>
<dbReference type="EMBL" id="ADCX01000004">
    <property type="protein sequence ID" value="EFG27090.1"/>
    <property type="molecule type" value="Genomic_DNA"/>
</dbReference>
<dbReference type="AlphaFoldDB" id="W5IJB3"/>
<dbReference type="PANTHER" id="PTHR13932:SF5">
    <property type="entry name" value="RADICAL S-ADENOSYL METHIONINE DOMAIN-CONTAINING PROTEIN 1, MITOCHONDRIAL"/>
    <property type="match status" value="1"/>
</dbReference>
<comment type="similarity">
    <text evidence="1">Belongs to the anaerobic coproporphyrinogen-III oxidase family. HemW subfamily.</text>
</comment>
<dbReference type="GO" id="GO:0006779">
    <property type="term" value="P:porphyrin-containing compound biosynthetic process"/>
    <property type="evidence" value="ECO:0007669"/>
    <property type="project" value="InterPro"/>
</dbReference>
<evidence type="ECO:0000256" key="3">
    <source>
        <dbReference type="ARBA" id="ARBA00022617"/>
    </source>
</evidence>
<evidence type="ECO:0000256" key="6">
    <source>
        <dbReference type="ARBA" id="ARBA00023004"/>
    </source>
</evidence>
<proteinExistence type="inferred from homology"/>
<dbReference type="SFLD" id="SFLDF00562">
    <property type="entry name" value="HemN-like__clustered_with_heat"/>
    <property type="match status" value="1"/>
</dbReference>
<dbReference type="HOGENOM" id="CLU_027579_1_0_11"/>
<dbReference type="PANTHER" id="PTHR13932">
    <property type="entry name" value="COPROPORPHYRINIGEN III OXIDASE"/>
    <property type="match status" value="1"/>
</dbReference>
<keyword evidence="5 9" id="KW-0479">Metal-binding</keyword>
<evidence type="ECO:0000313" key="12">
    <source>
        <dbReference type="Proteomes" id="UP000005777"/>
    </source>
</evidence>
<dbReference type="GO" id="GO:0046872">
    <property type="term" value="F:metal ion binding"/>
    <property type="evidence" value="ECO:0007669"/>
    <property type="project" value="UniProtKB-UniRule"/>
</dbReference>
<dbReference type="InterPro" id="IPR007197">
    <property type="entry name" value="rSAM"/>
</dbReference>
<reference evidence="11 12" key="1">
    <citation type="submission" date="2012-01" db="EMBL/GenBank/DDBJ databases">
        <title>The Genome Sequence of Scardovia inopinata F0304.</title>
        <authorList>
            <consortium name="The Broad Institute Genome Sequencing Platform"/>
            <person name="Earl A."/>
            <person name="Ward D."/>
            <person name="Feldgarden M."/>
            <person name="Gevers D."/>
            <person name="Izard J."/>
            <person name="Baranova O.V."/>
            <person name="Blanton J.M."/>
            <person name="Tanner A.C."/>
            <person name="Dewhirst F.E."/>
            <person name="Young S.K."/>
            <person name="Zeng Q."/>
            <person name="Gargeya S."/>
            <person name="Fitzgerald M."/>
            <person name="Haas B."/>
            <person name="Abouelleil A."/>
            <person name="Alvarado L."/>
            <person name="Arachchi H.M."/>
            <person name="Berlin A."/>
            <person name="Chapman S.B."/>
            <person name="Gearin G."/>
            <person name="Goldberg J."/>
            <person name="Griggs A."/>
            <person name="Gujja S."/>
            <person name="Hansen M."/>
            <person name="Heiman D."/>
            <person name="Howarth C."/>
            <person name="Larimer J."/>
            <person name="Lui A."/>
            <person name="MacDonald P.J."/>
            <person name="McCowen C."/>
            <person name="Montmayeur A."/>
            <person name="Murphy C."/>
            <person name="Neiman D."/>
            <person name="Pearson M."/>
            <person name="Priest M."/>
            <person name="Roberts A."/>
            <person name="Saif S."/>
            <person name="Shea T."/>
            <person name="Sisk P."/>
            <person name="Stolte C."/>
            <person name="Sykes S."/>
            <person name="Wortman J."/>
            <person name="Nusbaum C."/>
            <person name="Birren B."/>
        </authorList>
    </citation>
    <scope>NUCLEOTIDE SEQUENCE [LARGE SCALE GENOMIC DNA]</scope>
    <source>
        <strain evidence="11 12">F0304</strain>
    </source>
</reference>
<comment type="function">
    <text evidence="9">Probably acts as a heme chaperone, transferring heme to an unknown acceptor. Binds one molecule of heme per monomer, possibly covalently. Binds 1 [4Fe-4S] cluster. The cluster is coordinated with 3 cysteines and an exchangeable S-adenosyl-L-methionine.</text>
</comment>
<comment type="caution">
    <text evidence="11">The sequence shown here is derived from an EMBL/GenBank/DDBJ whole genome shotgun (WGS) entry which is preliminary data.</text>
</comment>
<feature type="domain" description="Radical SAM core" evidence="10">
    <location>
        <begin position="21"/>
        <end position="265"/>
    </location>
</feature>
<protein>
    <recommendedName>
        <fullName evidence="2 9">Heme chaperone HemW</fullName>
    </recommendedName>
</protein>
<keyword evidence="8 9" id="KW-0143">Chaperone</keyword>
<keyword evidence="7 9" id="KW-0411">Iron-sulfur</keyword>